<dbReference type="EMBL" id="JAGZLW010000048">
    <property type="protein sequence ID" value="MBS4948770.1"/>
    <property type="molecule type" value="Genomic_DNA"/>
</dbReference>
<evidence type="ECO:0000313" key="3">
    <source>
        <dbReference type="Proteomes" id="UP000033415"/>
    </source>
</evidence>
<name>A0A081QIS1_STRMT</name>
<comment type="caution">
    <text evidence="1">The sequence shown here is derived from an EMBL/GenBank/DDBJ whole genome shotgun (WGS) entry which is preliminary data.</text>
</comment>
<proteinExistence type="predicted"/>
<protein>
    <submittedName>
        <fullName evidence="2">Smi_0059.1 family bacteriocin-like peptide</fullName>
    </submittedName>
</protein>
<evidence type="ECO:0000313" key="2">
    <source>
        <dbReference type="EMBL" id="MBS4948770.1"/>
    </source>
</evidence>
<evidence type="ECO:0000313" key="1">
    <source>
        <dbReference type="EMBL" id="KJQ71342.1"/>
    </source>
</evidence>
<dbReference type="Proteomes" id="UP000759590">
    <property type="component" value="Unassembled WGS sequence"/>
</dbReference>
<dbReference type="PATRIC" id="fig|28037.100.peg.38"/>
<dbReference type="RefSeq" id="WP_033686096.1">
    <property type="nucleotide sequence ID" value="NZ_CAMHWI010000005.1"/>
</dbReference>
<gene>
    <name evidence="2" type="ORF">KHZ51_08670</name>
    <name evidence="1" type="ORF">TZ91_01205</name>
</gene>
<dbReference type="EMBL" id="JYGQ01000003">
    <property type="protein sequence ID" value="KJQ71342.1"/>
    <property type="molecule type" value="Genomic_DNA"/>
</dbReference>
<organism evidence="1 3">
    <name type="scientific">Streptococcus mitis</name>
    <dbReference type="NCBI Taxonomy" id="28037"/>
    <lineage>
        <taxon>Bacteria</taxon>
        <taxon>Bacillati</taxon>
        <taxon>Bacillota</taxon>
        <taxon>Bacilli</taxon>
        <taxon>Lactobacillales</taxon>
        <taxon>Streptococcaceae</taxon>
        <taxon>Streptococcus</taxon>
        <taxon>Streptococcus mitis group</taxon>
    </lineage>
</organism>
<accession>A0A081QIS1</accession>
<dbReference type="Proteomes" id="UP000033415">
    <property type="component" value="Unassembled WGS sequence"/>
</dbReference>
<reference evidence="1 3" key="1">
    <citation type="submission" date="2015-02" db="EMBL/GenBank/DDBJ databases">
        <title>Evolution of amylase-binding proteins of oral streptococcal species.</title>
        <authorList>
            <person name="Haase E.M."/>
        </authorList>
    </citation>
    <scope>NUCLEOTIDE SEQUENCE [LARGE SCALE GENOMIC DNA]</scope>
    <source>
        <strain evidence="1 3">SK137</strain>
    </source>
</reference>
<reference evidence="2" key="2">
    <citation type="submission" date="2021-02" db="EMBL/GenBank/DDBJ databases">
        <title>Infant gut strain persistence is associated with maternal origin, phylogeny, and functional potential including surface adhesion and iron acquisition.</title>
        <authorList>
            <person name="Lou Y.C."/>
        </authorList>
    </citation>
    <scope>NUCLEOTIDE SEQUENCE</scope>
    <source>
        <strain evidence="2">L3_114_025G1_dasL3_114_025G1_concoct_29</strain>
    </source>
</reference>
<sequence length="42" mass="4902">MKEHYYGFVELTSEELTDIQGGESWAKTLADWYLGFRRGLGF</sequence>
<dbReference type="AlphaFoldDB" id="A0A081QIS1"/>